<keyword evidence="8" id="KW-0732">Signal</keyword>
<feature type="domain" description="Peptidase S8/S53" evidence="9">
    <location>
        <begin position="134"/>
        <end position="358"/>
    </location>
</feature>
<dbReference type="CDD" id="cd04077">
    <property type="entry name" value="Peptidases_S8_PCSK9_ProteinaseK_like"/>
    <property type="match status" value="1"/>
</dbReference>
<dbReference type="PROSITE" id="PS51892">
    <property type="entry name" value="SUBTILASE"/>
    <property type="match status" value="1"/>
</dbReference>
<organism evidence="10 11">
    <name type="scientific">Pseudonocardia humida</name>
    <dbReference type="NCBI Taxonomy" id="2800819"/>
    <lineage>
        <taxon>Bacteria</taxon>
        <taxon>Bacillati</taxon>
        <taxon>Actinomycetota</taxon>
        <taxon>Actinomycetes</taxon>
        <taxon>Pseudonocardiales</taxon>
        <taxon>Pseudonocardiaceae</taxon>
        <taxon>Pseudonocardia</taxon>
    </lineage>
</organism>
<dbReference type="PANTHER" id="PTHR43806:SF11">
    <property type="entry name" value="CEREVISIN-RELATED"/>
    <property type="match status" value="1"/>
</dbReference>
<keyword evidence="3 5" id="KW-0378">Hydrolase</keyword>
<protein>
    <submittedName>
        <fullName evidence="10">S8 family peptidase</fullName>
    </submittedName>
</protein>
<dbReference type="InterPro" id="IPR034193">
    <property type="entry name" value="PCSK9_ProteinaseK-like"/>
</dbReference>
<dbReference type="InterPro" id="IPR023828">
    <property type="entry name" value="Peptidase_S8_Ser-AS"/>
</dbReference>
<dbReference type="EMBL" id="JAGSOV010000037">
    <property type="protein sequence ID" value="MCO1656818.1"/>
    <property type="molecule type" value="Genomic_DNA"/>
</dbReference>
<comment type="similarity">
    <text evidence="1 5 6">Belongs to the peptidase S8 family.</text>
</comment>
<keyword evidence="2 5" id="KW-0645">Protease</keyword>
<dbReference type="PROSITE" id="PS00137">
    <property type="entry name" value="SUBTILASE_HIS"/>
    <property type="match status" value="1"/>
</dbReference>
<dbReference type="RefSeq" id="WP_252439892.1">
    <property type="nucleotide sequence ID" value="NZ_JAGSOV010000037.1"/>
</dbReference>
<evidence type="ECO:0000256" key="4">
    <source>
        <dbReference type="ARBA" id="ARBA00022825"/>
    </source>
</evidence>
<dbReference type="InterPro" id="IPR023827">
    <property type="entry name" value="Peptidase_S8_Asp-AS"/>
</dbReference>
<evidence type="ECO:0000256" key="8">
    <source>
        <dbReference type="SAM" id="SignalP"/>
    </source>
</evidence>
<evidence type="ECO:0000256" key="5">
    <source>
        <dbReference type="PROSITE-ProRule" id="PRU01240"/>
    </source>
</evidence>
<dbReference type="InterPro" id="IPR036852">
    <property type="entry name" value="Peptidase_S8/S53_dom_sf"/>
</dbReference>
<accession>A0ABT1A1E1</accession>
<feature type="signal peptide" evidence="8">
    <location>
        <begin position="1"/>
        <end position="22"/>
    </location>
</feature>
<feature type="active site" description="Charge relay system" evidence="5">
    <location>
        <position position="174"/>
    </location>
</feature>
<name>A0ABT1A1E1_9PSEU</name>
<sequence length="378" mass="37618">MRRPQLLVVALVVGVGVVAACAPPPAAPAGYVVRTTTAGSAAAAADAVGARPRQVFGSVVTGFVADLTAGQVHHLLATDGVLAVEPDGARPVLSEADHGPSAPVPPAAPAGWGLDRIDQRHLPLDGDYRTAADGSGVTIYVLDTGVDTTHPGFEGRAATGANLVDDIGGDCDGHGTIVAGIAASRDHGVAPGARVESVKVLDCAGAGTLSSLIGGIDWVARDLDGPAVAVMSWSFGRSDSLDAAVRGLVERGVLVTASAGNTGTDDCAMAPRSVPGVLVVANSTIEDRREPTSSTGSCVDLYAPGTSIVSTAAGGGTASWTGTSMAAPHVAGVAALHRQAFGDAPSAVLERWLIDNATPDVVADAPGPANRLLHTAGL</sequence>
<evidence type="ECO:0000256" key="2">
    <source>
        <dbReference type="ARBA" id="ARBA00022670"/>
    </source>
</evidence>
<gene>
    <name evidence="10" type="ORF">KDL28_17300</name>
</gene>
<dbReference type="InterPro" id="IPR022398">
    <property type="entry name" value="Peptidase_S8_His-AS"/>
</dbReference>
<feature type="active site" description="Charge relay system" evidence="5">
    <location>
        <position position="143"/>
    </location>
</feature>
<dbReference type="InterPro" id="IPR050131">
    <property type="entry name" value="Peptidase_S8_subtilisin-like"/>
</dbReference>
<evidence type="ECO:0000256" key="3">
    <source>
        <dbReference type="ARBA" id="ARBA00022801"/>
    </source>
</evidence>
<evidence type="ECO:0000256" key="7">
    <source>
        <dbReference type="SAM" id="MobiDB-lite"/>
    </source>
</evidence>
<dbReference type="PANTHER" id="PTHR43806">
    <property type="entry name" value="PEPTIDASE S8"/>
    <property type="match status" value="1"/>
</dbReference>
<evidence type="ECO:0000313" key="11">
    <source>
        <dbReference type="Proteomes" id="UP001165283"/>
    </source>
</evidence>
<keyword evidence="4 5" id="KW-0720">Serine protease</keyword>
<dbReference type="PROSITE" id="PS51257">
    <property type="entry name" value="PROKAR_LIPOPROTEIN"/>
    <property type="match status" value="1"/>
</dbReference>
<dbReference type="Proteomes" id="UP001165283">
    <property type="component" value="Unassembled WGS sequence"/>
</dbReference>
<dbReference type="PROSITE" id="PS00138">
    <property type="entry name" value="SUBTILASE_SER"/>
    <property type="match status" value="1"/>
</dbReference>
<evidence type="ECO:0000313" key="10">
    <source>
        <dbReference type="EMBL" id="MCO1656818.1"/>
    </source>
</evidence>
<proteinExistence type="inferred from homology"/>
<dbReference type="PRINTS" id="PR00723">
    <property type="entry name" value="SUBTILISIN"/>
</dbReference>
<dbReference type="Pfam" id="PF00082">
    <property type="entry name" value="Peptidase_S8"/>
    <property type="match status" value="1"/>
</dbReference>
<evidence type="ECO:0000259" key="9">
    <source>
        <dbReference type="Pfam" id="PF00082"/>
    </source>
</evidence>
<dbReference type="PROSITE" id="PS00136">
    <property type="entry name" value="SUBTILASE_ASP"/>
    <property type="match status" value="1"/>
</dbReference>
<dbReference type="SUPFAM" id="SSF52743">
    <property type="entry name" value="Subtilisin-like"/>
    <property type="match status" value="1"/>
</dbReference>
<reference evidence="10" key="1">
    <citation type="submission" date="2021-04" db="EMBL/GenBank/DDBJ databases">
        <title>Pseudonocardia sp. nov., isolated from sandy soil of mangrove forest.</title>
        <authorList>
            <person name="Zan Z."/>
            <person name="Huang R."/>
            <person name="Liu W."/>
        </authorList>
    </citation>
    <scope>NUCLEOTIDE SEQUENCE</scope>
    <source>
        <strain evidence="10">S2-4</strain>
    </source>
</reference>
<evidence type="ECO:0000256" key="1">
    <source>
        <dbReference type="ARBA" id="ARBA00011073"/>
    </source>
</evidence>
<keyword evidence="11" id="KW-1185">Reference proteome</keyword>
<dbReference type="InterPro" id="IPR015500">
    <property type="entry name" value="Peptidase_S8_subtilisin-rel"/>
</dbReference>
<feature type="region of interest" description="Disordered" evidence="7">
    <location>
        <begin position="91"/>
        <end position="111"/>
    </location>
</feature>
<dbReference type="Gene3D" id="3.40.50.200">
    <property type="entry name" value="Peptidase S8/S53 domain"/>
    <property type="match status" value="1"/>
</dbReference>
<feature type="active site" description="Charge relay system" evidence="5">
    <location>
        <position position="324"/>
    </location>
</feature>
<dbReference type="InterPro" id="IPR000209">
    <property type="entry name" value="Peptidase_S8/S53_dom"/>
</dbReference>
<evidence type="ECO:0000256" key="6">
    <source>
        <dbReference type="RuleBase" id="RU003355"/>
    </source>
</evidence>
<feature type="chain" id="PRO_5047293235" evidence="8">
    <location>
        <begin position="23"/>
        <end position="378"/>
    </location>
</feature>
<comment type="caution">
    <text evidence="10">The sequence shown here is derived from an EMBL/GenBank/DDBJ whole genome shotgun (WGS) entry which is preliminary data.</text>
</comment>